<dbReference type="GO" id="GO:0016616">
    <property type="term" value="F:oxidoreductase activity, acting on the CH-OH group of donors, NAD or NADP as acceptor"/>
    <property type="evidence" value="ECO:0007669"/>
    <property type="project" value="UniProtKB-ARBA"/>
</dbReference>
<keyword evidence="2" id="KW-0521">NADP</keyword>
<evidence type="ECO:0000256" key="5">
    <source>
        <dbReference type="PIRSR" id="PIRSR000097-2"/>
    </source>
</evidence>
<evidence type="ECO:0000259" key="7">
    <source>
        <dbReference type="Pfam" id="PF00248"/>
    </source>
</evidence>
<dbReference type="InterPro" id="IPR023210">
    <property type="entry name" value="NADP_OxRdtase_dom"/>
</dbReference>
<evidence type="ECO:0000256" key="4">
    <source>
        <dbReference type="PIRSR" id="PIRSR000097-1"/>
    </source>
</evidence>
<reference evidence="8 18" key="3">
    <citation type="submission" date="2018-04" db="EMBL/GenBank/DDBJ databases">
        <title>Subsurface microbial communities from deep shales in Ohio and West Virginia, USA.</title>
        <authorList>
            <person name="Wrighton K."/>
        </authorList>
    </citation>
    <scope>NUCLEOTIDE SEQUENCE [LARGE SCALE GENOMIC DNA]</scope>
    <source>
        <strain evidence="14 19">DSMZ 11287</strain>
        <strain evidence="8 18">MSL28</strain>
    </source>
</reference>
<dbReference type="Proteomes" id="UP000324896">
    <property type="component" value="Unassembled WGS sequence"/>
</dbReference>
<evidence type="ECO:0000313" key="11">
    <source>
        <dbReference type="EMBL" id="SDI14051.1"/>
    </source>
</evidence>
<dbReference type="EMBL" id="SOAA01000002">
    <property type="protein sequence ID" value="TDS34699.1"/>
    <property type="molecule type" value="Genomic_DNA"/>
</dbReference>
<evidence type="ECO:0000313" key="13">
    <source>
        <dbReference type="EMBL" id="TDS34699.1"/>
    </source>
</evidence>
<dbReference type="SUPFAM" id="SSF51430">
    <property type="entry name" value="NAD(P)-linked oxidoreductase"/>
    <property type="match status" value="1"/>
</dbReference>
<evidence type="ECO:0000313" key="15">
    <source>
        <dbReference type="Proteomes" id="UP000198612"/>
    </source>
</evidence>
<dbReference type="EMBL" id="FOHG01000016">
    <property type="protein sequence ID" value="SES99887.1"/>
    <property type="molecule type" value="Genomic_DNA"/>
</dbReference>
<comment type="similarity">
    <text evidence="1">Belongs to the aldo/keto reductase family.</text>
</comment>
<dbReference type="Proteomes" id="UP000198612">
    <property type="component" value="Unassembled WGS sequence"/>
</dbReference>
<evidence type="ECO:0000313" key="9">
    <source>
        <dbReference type="EMBL" id="SDD03985.1"/>
    </source>
</evidence>
<name>A0A1G6RJ28_9FIRM</name>
<dbReference type="OrthoDB" id="9804790at2"/>
<evidence type="ECO:0000313" key="14">
    <source>
        <dbReference type="EMBL" id="TDX42372.1"/>
    </source>
</evidence>
<evidence type="ECO:0000313" key="19">
    <source>
        <dbReference type="Proteomes" id="UP000295472"/>
    </source>
</evidence>
<dbReference type="Proteomes" id="UP000295472">
    <property type="component" value="Unassembled WGS sequence"/>
</dbReference>
<dbReference type="InterPro" id="IPR036812">
    <property type="entry name" value="NAD(P)_OxRdtase_dom_sf"/>
</dbReference>
<dbReference type="Proteomes" id="UP000295758">
    <property type="component" value="Unassembled WGS sequence"/>
</dbReference>
<dbReference type="RefSeq" id="WP_073156685.1">
    <property type="nucleotide sequence ID" value="NZ_FMYT01000023.1"/>
</dbReference>
<dbReference type="Proteomes" id="UP000247389">
    <property type="component" value="Unassembled WGS sequence"/>
</dbReference>
<feature type="binding site" evidence="5">
    <location>
        <position position="105"/>
    </location>
    <ligand>
        <name>substrate</name>
    </ligand>
</feature>
<dbReference type="GeneID" id="57013119"/>
<sequence length="278" mass="31588">MIPTRKLKTGDEIPVIAYGTWNIAEENVGEKVEIALKTGYNHIDTAEGYHNEAGIGEVLKNYDREELFITSKVLPSNLNYESVIKAAKRSLEKLGIDYLDLYLIHWPNPAISLRETLQAMKYLRDQGLVKNIGVSNFSAYQLNVALKITPVPITVNQIELHPWLYQKEQKDLLEICQQNDIVVEASAPLARTAVLKDETILELAEKYDKSPAQIVLKWELQKGIVPLPKSKSESHIKENLDLFDWELAAEDIGKIDNIDQHKRIYMITLDDDTYGISS</sequence>
<evidence type="ECO:0000313" key="16">
    <source>
        <dbReference type="Proteomes" id="UP000198945"/>
    </source>
</evidence>
<evidence type="ECO:0000313" key="10">
    <source>
        <dbReference type="EMBL" id="SDF59643.1"/>
    </source>
</evidence>
<dbReference type="InterPro" id="IPR018170">
    <property type="entry name" value="Aldo/ket_reductase_CS"/>
</dbReference>
<dbReference type="PANTHER" id="PTHR43827">
    <property type="entry name" value="2,5-DIKETO-D-GLUCONIC ACID REDUCTASE"/>
    <property type="match status" value="1"/>
</dbReference>
<dbReference type="InterPro" id="IPR020471">
    <property type="entry name" value="AKR"/>
</dbReference>
<keyword evidence="17" id="KW-1185">Reference proteome</keyword>
<dbReference type="Pfam" id="PF00248">
    <property type="entry name" value="Aldo_ket_red"/>
    <property type="match status" value="1"/>
</dbReference>
<dbReference type="Gene3D" id="3.20.20.100">
    <property type="entry name" value="NADP-dependent oxidoreductase domain"/>
    <property type="match status" value="1"/>
</dbReference>
<evidence type="ECO:0000313" key="12">
    <source>
        <dbReference type="EMBL" id="SES99887.1"/>
    </source>
</evidence>
<feature type="site" description="Lowers pKa of active site Tyr" evidence="6">
    <location>
        <position position="72"/>
    </location>
</feature>
<dbReference type="AlphaFoldDB" id="A0A1G6RJ28"/>
<evidence type="ECO:0000256" key="3">
    <source>
        <dbReference type="ARBA" id="ARBA00023002"/>
    </source>
</evidence>
<reference evidence="11 16" key="2">
    <citation type="submission" date="2016-10" db="EMBL/GenBank/DDBJ databases">
        <authorList>
            <person name="de Groot N.N."/>
        </authorList>
    </citation>
    <scope>NUCLEOTIDE SEQUENCE [LARGE SCALE GENOMIC DNA]</scope>
    <source>
        <strain evidence="11 16">WG7</strain>
    </source>
</reference>
<dbReference type="EMBL" id="QICM01000014">
    <property type="protein sequence ID" value="PXV65399.1"/>
    <property type="molecule type" value="Genomic_DNA"/>
</dbReference>
<protein>
    <submittedName>
        <fullName evidence="8 9">Aldo/keto reductase</fullName>
    </submittedName>
</protein>
<gene>
    <name evidence="13" type="ORF">BY453_102136</name>
    <name evidence="14" type="ORF">C7954_12117</name>
    <name evidence="8" type="ORF">C8C78_11458</name>
    <name evidence="9" type="ORF">SAMN04488597_12332</name>
    <name evidence="10" type="ORF">SAMN04488598_11638</name>
    <name evidence="12" type="ORF">SAMN04515652_11613</name>
    <name evidence="11" type="ORF">SAMN04515654_10238</name>
</gene>
<accession>A0A1G6RJ28</accession>
<evidence type="ECO:0000313" key="8">
    <source>
        <dbReference type="EMBL" id="PXV65399.1"/>
    </source>
</evidence>
<evidence type="ECO:0000313" key="17">
    <source>
        <dbReference type="Proteomes" id="UP000199519"/>
    </source>
</evidence>
<evidence type="ECO:0000256" key="6">
    <source>
        <dbReference type="PIRSR" id="PIRSR000097-3"/>
    </source>
</evidence>
<dbReference type="EMBL" id="FNEH01000002">
    <property type="protein sequence ID" value="SDI14051.1"/>
    <property type="molecule type" value="Genomic_DNA"/>
</dbReference>
<evidence type="ECO:0000256" key="1">
    <source>
        <dbReference type="ARBA" id="ARBA00007905"/>
    </source>
</evidence>
<reference evidence="13 20" key="4">
    <citation type="submission" date="2019-03" db="EMBL/GenBank/DDBJ databases">
        <title>Deep subsurface shale carbon reservoir microbial communities from Ohio and West Virginia, USA.</title>
        <authorList>
            <person name="Wrighton K."/>
        </authorList>
    </citation>
    <scope>NUCLEOTIDE SEQUENCE [LARGE SCALE GENOMIC DNA]</scope>
    <source>
        <strain evidence="13 20">UTICA-S4D12</strain>
    </source>
</reference>
<evidence type="ECO:0000313" key="21">
    <source>
        <dbReference type="Proteomes" id="UP000324896"/>
    </source>
</evidence>
<keyword evidence="3" id="KW-0560">Oxidoreductase</keyword>
<reference evidence="15 17" key="1">
    <citation type="submission" date="2016-10" db="EMBL/GenBank/DDBJ databases">
        <authorList>
            <person name="Varghese N."/>
            <person name="Submissions S."/>
        </authorList>
    </citation>
    <scope>NUCLEOTIDE SEQUENCE [LARGE SCALE GENOMIC DNA]</scope>
    <source>
        <strain evidence="9 21">WG10</strain>
        <strain evidence="10 17">WG2</strain>
        <strain evidence="12 15">WG5</strain>
    </source>
</reference>
<proteinExistence type="inferred from homology"/>
<dbReference type="EMBL" id="FMYT01000023">
    <property type="protein sequence ID" value="SDD03985.1"/>
    <property type="molecule type" value="Genomic_DNA"/>
</dbReference>
<evidence type="ECO:0000256" key="2">
    <source>
        <dbReference type="ARBA" id="ARBA00022857"/>
    </source>
</evidence>
<dbReference type="EMBL" id="FNBJ01000016">
    <property type="protein sequence ID" value="SDF59643.1"/>
    <property type="molecule type" value="Genomic_DNA"/>
</dbReference>
<feature type="domain" description="NADP-dependent oxidoreductase" evidence="7">
    <location>
        <begin position="16"/>
        <end position="259"/>
    </location>
</feature>
<dbReference type="PROSITE" id="PS00062">
    <property type="entry name" value="ALDOKETO_REDUCTASE_2"/>
    <property type="match status" value="1"/>
</dbReference>
<dbReference type="EMBL" id="SOEF01000021">
    <property type="protein sequence ID" value="TDX42372.1"/>
    <property type="molecule type" value="Genomic_DNA"/>
</dbReference>
<dbReference type="Proteomes" id="UP000198945">
    <property type="component" value="Unassembled WGS sequence"/>
</dbReference>
<dbReference type="STRING" id="54121.SAMN04515653_102148"/>
<dbReference type="PANTHER" id="PTHR43827:SF3">
    <property type="entry name" value="NADP-DEPENDENT OXIDOREDUCTASE DOMAIN-CONTAINING PROTEIN"/>
    <property type="match status" value="1"/>
</dbReference>
<feature type="active site" description="Proton donor" evidence="4">
    <location>
        <position position="49"/>
    </location>
</feature>
<evidence type="ECO:0000313" key="20">
    <source>
        <dbReference type="Proteomes" id="UP000295758"/>
    </source>
</evidence>
<evidence type="ECO:0000313" key="18">
    <source>
        <dbReference type="Proteomes" id="UP000247389"/>
    </source>
</evidence>
<dbReference type="Proteomes" id="UP000199519">
    <property type="component" value="Unassembled WGS sequence"/>
</dbReference>
<dbReference type="PIRSF" id="PIRSF000097">
    <property type="entry name" value="AKR"/>
    <property type="match status" value="1"/>
</dbReference>
<dbReference type="FunFam" id="3.20.20.100:FF:000002">
    <property type="entry name" value="2,5-diketo-D-gluconic acid reductase A"/>
    <property type="match status" value="1"/>
</dbReference>
<organism evidence="9 21">
    <name type="scientific">Halanaerobium congolense</name>
    <dbReference type="NCBI Taxonomy" id="54121"/>
    <lineage>
        <taxon>Bacteria</taxon>
        <taxon>Bacillati</taxon>
        <taxon>Bacillota</taxon>
        <taxon>Clostridia</taxon>
        <taxon>Halanaerobiales</taxon>
        <taxon>Halanaerobiaceae</taxon>
        <taxon>Halanaerobium</taxon>
    </lineage>
</organism>
<dbReference type="PRINTS" id="PR00069">
    <property type="entry name" value="ALDKETRDTASE"/>
</dbReference>